<dbReference type="PANTHER" id="PTHR11439">
    <property type="entry name" value="GAG-POL-RELATED RETROTRANSPOSON"/>
    <property type="match status" value="1"/>
</dbReference>
<dbReference type="Proteomes" id="UP000291084">
    <property type="component" value="Chromosome 6"/>
</dbReference>
<dbReference type="EMBL" id="AP015039">
    <property type="protein sequence ID" value="BAT90084.1"/>
    <property type="molecule type" value="Genomic_DNA"/>
</dbReference>
<keyword evidence="2" id="KW-1185">Reference proteome</keyword>
<dbReference type="CDD" id="cd09272">
    <property type="entry name" value="RNase_HI_RT_Ty1"/>
    <property type="match status" value="1"/>
</dbReference>
<evidence type="ECO:0000313" key="1">
    <source>
        <dbReference type="EMBL" id="BAT90084.1"/>
    </source>
</evidence>
<feature type="non-terminal residue" evidence="1">
    <location>
        <position position="168"/>
    </location>
</feature>
<evidence type="ECO:0000313" key="2">
    <source>
        <dbReference type="Proteomes" id="UP000291084"/>
    </source>
</evidence>
<proteinExistence type="predicted"/>
<organism evidence="1 2">
    <name type="scientific">Vigna angularis var. angularis</name>
    <dbReference type="NCBI Taxonomy" id="157739"/>
    <lineage>
        <taxon>Eukaryota</taxon>
        <taxon>Viridiplantae</taxon>
        <taxon>Streptophyta</taxon>
        <taxon>Embryophyta</taxon>
        <taxon>Tracheophyta</taxon>
        <taxon>Spermatophyta</taxon>
        <taxon>Magnoliopsida</taxon>
        <taxon>eudicotyledons</taxon>
        <taxon>Gunneridae</taxon>
        <taxon>Pentapetalae</taxon>
        <taxon>rosids</taxon>
        <taxon>fabids</taxon>
        <taxon>Fabales</taxon>
        <taxon>Fabaceae</taxon>
        <taxon>Papilionoideae</taxon>
        <taxon>50 kb inversion clade</taxon>
        <taxon>NPAAA clade</taxon>
        <taxon>indigoferoid/millettioid clade</taxon>
        <taxon>Phaseoleae</taxon>
        <taxon>Vigna</taxon>
    </lineage>
</organism>
<evidence type="ECO:0008006" key="3">
    <source>
        <dbReference type="Google" id="ProtNLM"/>
    </source>
</evidence>
<accession>A0A0S3SB44</accession>
<gene>
    <name evidence="1" type="primary">Vigan.06G125700</name>
    <name evidence="1" type="ORF">VIGAN_06125700</name>
</gene>
<sequence length="168" mass="18929">MSSCNAARSPMEVNLKLLRDESEKGIYETEFKQIIGSLWFLCNSRPELAFCLGLISRFMGSSKRSHLLTAKRVLRYVQGTIDHGILFAIGKQKFELESVGYTDTDHGGDLVERKSTFGFVFLLNKALASWCSKKQPVIALSNCEAEYIAGSFATCQCVWLEELLMELR</sequence>
<dbReference type="OrthoDB" id="1412689at2759"/>
<dbReference type="AlphaFoldDB" id="A0A0S3SB44"/>
<name>A0A0S3SB44_PHAAN</name>
<dbReference type="PANTHER" id="PTHR11439:SF515">
    <property type="entry name" value="GAG-POL POLYPROTEIN"/>
    <property type="match status" value="1"/>
</dbReference>
<protein>
    <recommendedName>
        <fullName evidence="3">Reverse transcriptase Ty1/copia-type domain-containing protein</fullName>
    </recommendedName>
</protein>
<reference evidence="1 2" key="1">
    <citation type="journal article" date="2015" name="Sci. Rep.">
        <title>The power of single molecule real-time sequencing technology in the de novo assembly of a eukaryotic genome.</title>
        <authorList>
            <person name="Sakai H."/>
            <person name="Naito K."/>
            <person name="Ogiso-Tanaka E."/>
            <person name="Takahashi Y."/>
            <person name="Iseki K."/>
            <person name="Muto C."/>
            <person name="Satou K."/>
            <person name="Teruya K."/>
            <person name="Shiroma A."/>
            <person name="Shimoji M."/>
            <person name="Hirano T."/>
            <person name="Itoh T."/>
            <person name="Kaga A."/>
            <person name="Tomooka N."/>
        </authorList>
    </citation>
    <scope>NUCLEOTIDE SEQUENCE [LARGE SCALE GENOMIC DNA]</scope>
    <source>
        <strain evidence="2">cv. Shumari</strain>
    </source>
</reference>